<dbReference type="InterPro" id="IPR034363">
    <property type="entry name" value="eIF3B_RRM"/>
</dbReference>
<dbReference type="InterPro" id="IPR013979">
    <property type="entry name" value="TIF_beta_prop-like"/>
</dbReference>
<dbReference type="GO" id="GO:0005852">
    <property type="term" value="C:eukaryotic translation initiation factor 3 complex"/>
    <property type="evidence" value="ECO:0007669"/>
    <property type="project" value="UniProtKB-UniRule"/>
</dbReference>
<comment type="similarity">
    <text evidence="7 8">Belongs to the eIF-3 subunit B family.</text>
</comment>
<dbReference type="GO" id="GO:0031369">
    <property type="term" value="F:translation initiation factor binding"/>
    <property type="evidence" value="ECO:0007669"/>
    <property type="project" value="InterPro"/>
</dbReference>
<dbReference type="STRING" id="947166.A0A1D1UMJ4"/>
<dbReference type="PANTHER" id="PTHR14068">
    <property type="entry name" value="EUKARYOTIC TRANSLATION INITIATION FACTOR 3 EIF3 -RELATED"/>
    <property type="match status" value="1"/>
</dbReference>
<evidence type="ECO:0000256" key="7">
    <source>
        <dbReference type="HAMAP-Rule" id="MF_03001"/>
    </source>
</evidence>
<name>A0A1D1UMJ4_RAMVA</name>
<evidence type="ECO:0000313" key="11">
    <source>
        <dbReference type="EMBL" id="GAU88862.1"/>
    </source>
</evidence>
<sequence>MDSRKRSSASRSDSNGYPGHKFGNSFSDPEGYVDDITDEDLLADILKDKPSEDAGMESVIIIDNIPIAPAEKLDKLKSVVRKLIITHVKIQPDEIVNEIFPVEENGSNKGFAFFEFKDGSIAERTKAVLDGFRFDKQHTLTIDFFTDFEKYVSQSDEWEEPVRRVFKDPGNLRWWLEKEDSYDQYLVICGGNSGTEMAAVFENSPVEPLLLEQRQHWTDRLAMWSPLGTYLATFHQKGVALWVGKEFKQFTKFTQNDVVTAGFSPKERYILTVRNKPEHLPVDDQSMILWDVVTSTKLRSFPWDRRETPPADTVKWSADEKFYALLAKETINVYEAENVISNKTFHEIKEVADFSWSPSQSHLAFWVREQGENVPARLSLVGFPDKADLRTKQLFHVLDCQFVWQKAGEYMAVKVNRYKSAKKRKLGGIDYTGHYFNLEIFNLTNAKKEVPVESIEIKDAIIDLAWEPNGSILVLLTAADAVTSVSFYSGRLGKQFELVKKLPLRHKVERIAWSPMGQFVTLYTTSGSVGYLTFIDTADLTIMADLEHFLLSEVHWDPTGRYLTAVTKGNNKKDNGYTIYSFQGRYVRNEKVDGLSVFAWRPRPPTLLSAEKQKEIRRNLKKYAPEFDAKDKMLLNKASREVSERRKRQMEAFMERLERTRRAFDLRKAYRIELRDGVDTDQPPEENVDEQLEVIIGTTRTILE</sequence>
<organism evidence="11 12">
    <name type="scientific">Ramazzottius varieornatus</name>
    <name type="common">Water bear</name>
    <name type="synonym">Tardigrade</name>
    <dbReference type="NCBI Taxonomy" id="947166"/>
    <lineage>
        <taxon>Eukaryota</taxon>
        <taxon>Metazoa</taxon>
        <taxon>Ecdysozoa</taxon>
        <taxon>Tardigrada</taxon>
        <taxon>Eutardigrada</taxon>
        <taxon>Parachela</taxon>
        <taxon>Hypsibioidea</taxon>
        <taxon>Ramazzottiidae</taxon>
        <taxon>Ramazzottius</taxon>
    </lineage>
</organism>
<evidence type="ECO:0000256" key="2">
    <source>
        <dbReference type="ARBA" id="ARBA00022490"/>
    </source>
</evidence>
<comment type="subcellular location">
    <subcellularLocation>
        <location evidence="1 7 8">Cytoplasm</location>
    </subcellularLocation>
</comment>
<protein>
    <recommendedName>
        <fullName evidence="7 8">Eukaryotic translation initiation factor 3 subunit B</fullName>
        <shortName evidence="7 8">eIF3b</shortName>
    </recommendedName>
    <alternativeName>
        <fullName evidence="7">Eukaryotic translation initiation factor 3 subunit 9</fullName>
    </alternativeName>
</protein>
<keyword evidence="3 7" id="KW-0396">Initiation factor</keyword>
<dbReference type="OrthoDB" id="10250414at2759"/>
<evidence type="ECO:0000259" key="10">
    <source>
        <dbReference type="PROSITE" id="PS50102"/>
    </source>
</evidence>
<reference evidence="11 12" key="1">
    <citation type="journal article" date="2016" name="Nat. Commun.">
        <title>Extremotolerant tardigrade genome and improved radiotolerance of human cultured cells by tardigrade-unique protein.</title>
        <authorList>
            <person name="Hashimoto T."/>
            <person name="Horikawa D.D."/>
            <person name="Saito Y."/>
            <person name="Kuwahara H."/>
            <person name="Kozuka-Hata H."/>
            <person name="Shin-I T."/>
            <person name="Minakuchi Y."/>
            <person name="Ohishi K."/>
            <person name="Motoyama A."/>
            <person name="Aizu T."/>
            <person name="Enomoto A."/>
            <person name="Kondo K."/>
            <person name="Tanaka S."/>
            <person name="Hara Y."/>
            <person name="Koshikawa S."/>
            <person name="Sagara H."/>
            <person name="Miura T."/>
            <person name="Yokobori S."/>
            <person name="Miyagawa K."/>
            <person name="Suzuki Y."/>
            <person name="Kubo T."/>
            <person name="Oyama M."/>
            <person name="Kohara Y."/>
            <person name="Fujiyama A."/>
            <person name="Arakawa K."/>
            <person name="Katayama T."/>
            <person name="Toyoda A."/>
            <person name="Kunieda T."/>
        </authorList>
    </citation>
    <scope>NUCLEOTIDE SEQUENCE [LARGE SCALE GENOMIC DNA]</scope>
    <source>
        <strain evidence="11 12">YOKOZUNA-1</strain>
    </source>
</reference>
<evidence type="ECO:0000313" key="12">
    <source>
        <dbReference type="Proteomes" id="UP000186922"/>
    </source>
</evidence>
<dbReference type="SUPFAM" id="SSF54928">
    <property type="entry name" value="RNA-binding domain, RBD"/>
    <property type="match status" value="1"/>
</dbReference>
<evidence type="ECO:0000256" key="9">
    <source>
        <dbReference type="SAM" id="MobiDB-lite"/>
    </source>
</evidence>
<dbReference type="GO" id="GO:0001732">
    <property type="term" value="P:formation of cytoplasmic translation initiation complex"/>
    <property type="evidence" value="ECO:0007669"/>
    <property type="project" value="UniProtKB-UniRule"/>
</dbReference>
<comment type="function">
    <text evidence="7">RNA-binding component of the eukaryotic translation initiation factor 3 (eIF-3) complex, which is involved in protein synthesis of a specialized repertoire of mRNAs and, together with other initiation factors, stimulates binding of mRNA and methionyl-tRNAi to the 40S ribosome. The eIF-3 complex specifically targets and initiates translation of a subset of mRNAs involved in cell proliferation.</text>
</comment>
<dbReference type="InterPro" id="IPR011400">
    <property type="entry name" value="EIF3B"/>
</dbReference>
<dbReference type="GO" id="GO:0003723">
    <property type="term" value="F:RNA binding"/>
    <property type="evidence" value="ECO:0007669"/>
    <property type="project" value="UniProtKB-UniRule"/>
</dbReference>
<dbReference type="InterPro" id="IPR015943">
    <property type="entry name" value="WD40/YVTN_repeat-like_dom_sf"/>
</dbReference>
<keyword evidence="12" id="KW-1185">Reference proteome</keyword>
<dbReference type="HAMAP" id="MF_03001">
    <property type="entry name" value="eIF3b"/>
    <property type="match status" value="1"/>
</dbReference>
<accession>A0A1D1UMJ4</accession>
<keyword evidence="2 7" id="KW-0963">Cytoplasm</keyword>
<dbReference type="GO" id="GO:0033290">
    <property type="term" value="C:eukaryotic 48S preinitiation complex"/>
    <property type="evidence" value="ECO:0007669"/>
    <property type="project" value="UniProtKB-UniRule"/>
</dbReference>
<dbReference type="AlphaFoldDB" id="A0A1D1UMJ4"/>
<feature type="region of interest" description="Disordered" evidence="9">
    <location>
        <begin position="1"/>
        <end position="33"/>
    </location>
</feature>
<keyword evidence="6 7" id="KW-0648">Protein biosynthesis</keyword>
<comment type="caution">
    <text evidence="11">The sequence shown here is derived from an EMBL/GenBank/DDBJ whole genome shotgun (WGS) entry which is preliminary data.</text>
</comment>
<dbReference type="PANTHER" id="PTHR14068:SF0">
    <property type="entry name" value="EUKARYOTIC TRANSLATION INITIATION FACTOR 3 SUBUNIT B"/>
    <property type="match status" value="1"/>
</dbReference>
<keyword evidence="4" id="KW-0853">WD repeat</keyword>
<dbReference type="SUPFAM" id="SSF82171">
    <property type="entry name" value="DPP6 N-terminal domain-like"/>
    <property type="match status" value="1"/>
</dbReference>
<evidence type="ECO:0000256" key="6">
    <source>
        <dbReference type="ARBA" id="ARBA00022917"/>
    </source>
</evidence>
<evidence type="ECO:0000256" key="3">
    <source>
        <dbReference type="ARBA" id="ARBA00022540"/>
    </source>
</evidence>
<dbReference type="PROSITE" id="PS50102">
    <property type="entry name" value="RRM"/>
    <property type="match status" value="1"/>
</dbReference>
<dbReference type="Gene3D" id="3.30.70.330">
    <property type="match status" value="1"/>
</dbReference>
<dbReference type="GO" id="GO:0003743">
    <property type="term" value="F:translation initiation factor activity"/>
    <property type="evidence" value="ECO:0007669"/>
    <property type="project" value="UniProtKB-UniRule"/>
</dbReference>
<dbReference type="EMBL" id="BDGG01000001">
    <property type="protein sequence ID" value="GAU88862.1"/>
    <property type="molecule type" value="Genomic_DNA"/>
</dbReference>
<keyword evidence="5 7" id="KW-0694">RNA-binding</keyword>
<proteinExistence type="inferred from homology"/>
<evidence type="ECO:0000256" key="4">
    <source>
        <dbReference type="ARBA" id="ARBA00022574"/>
    </source>
</evidence>
<evidence type="ECO:0000256" key="8">
    <source>
        <dbReference type="PIRNR" id="PIRNR036424"/>
    </source>
</evidence>
<dbReference type="Proteomes" id="UP000186922">
    <property type="component" value="Unassembled WGS sequence"/>
</dbReference>
<evidence type="ECO:0000256" key="5">
    <source>
        <dbReference type="ARBA" id="ARBA00022884"/>
    </source>
</evidence>
<dbReference type="InterPro" id="IPR000504">
    <property type="entry name" value="RRM_dom"/>
</dbReference>
<feature type="domain" description="RRM" evidence="10">
    <location>
        <begin position="58"/>
        <end position="147"/>
    </location>
</feature>
<dbReference type="InterPro" id="IPR035979">
    <property type="entry name" value="RBD_domain_sf"/>
</dbReference>
<gene>
    <name evidence="11" type="primary">RvY_01481-1</name>
    <name evidence="11" type="synonym">RvY_01481.1</name>
    <name evidence="11" type="ORF">RvY_01481</name>
</gene>
<evidence type="ECO:0000256" key="1">
    <source>
        <dbReference type="ARBA" id="ARBA00004496"/>
    </source>
</evidence>
<dbReference type="Gene3D" id="2.130.10.10">
    <property type="entry name" value="YVTN repeat-like/Quinoprotein amine dehydrogenase"/>
    <property type="match status" value="2"/>
</dbReference>
<dbReference type="Pfam" id="PF08662">
    <property type="entry name" value="eIF2A"/>
    <property type="match status" value="1"/>
</dbReference>
<comment type="function">
    <text evidence="8">Component of the eukaryotic translation initiation factor 3 (eIF-3) complex, which is involved in protein synthesis and, together with other initiation factors, stimulates binding of mRNA and methionyl-tRNAi to the 40S ribosome.</text>
</comment>
<dbReference type="GO" id="GO:0016282">
    <property type="term" value="C:eukaryotic 43S preinitiation complex"/>
    <property type="evidence" value="ECO:0007669"/>
    <property type="project" value="UniProtKB-UniRule"/>
</dbReference>
<dbReference type="InterPro" id="IPR012677">
    <property type="entry name" value="Nucleotide-bd_a/b_plait_sf"/>
</dbReference>
<comment type="subunit">
    <text evidence="7 8">Component of the eukaryotic translation initiation factor 3 (eIF-3) complex.</text>
</comment>
<dbReference type="PIRSF" id="PIRSF036424">
    <property type="entry name" value="eIF3b"/>
    <property type="match status" value="1"/>
</dbReference>
<dbReference type="CDD" id="cd12278">
    <property type="entry name" value="RRM_eIF3B"/>
    <property type="match status" value="1"/>
</dbReference>